<sequence length="304" mass="33715">MGVSIQEIIREFQLTVCNEGDPDLLVTENELNRCGLQLAGFYGYFGQKRIQILGNAETSYFQSLSPAKKAKAAKTLLSHEIPCVIVTHGNTVPIEIQKASKKYHRWLLATNTSTSLLNVNLTSYLLHELAETMNYHGVLLDVFGVGVLITGKSGIGKSETALALIKNGHLLIADDNVVIKKPSPDTLVGTGSELTKHLLEIRGIGILDIKSLFGLQAIRLQKSIEMVIHLEPWDEETYYDRIGDAYQYREIMGVQIPEIIVPVRTGRNLAVIIEIAALNYRQNVMGYNTAKLLDERIKSLSQGL</sequence>
<dbReference type="NCBIfam" id="TIGR00679">
    <property type="entry name" value="hpr-ser"/>
    <property type="match status" value="1"/>
</dbReference>
<evidence type="ECO:0000313" key="18">
    <source>
        <dbReference type="Proteomes" id="UP000184536"/>
    </source>
</evidence>
<dbReference type="Proteomes" id="UP000184536">
    <property type="component" value="Unassembled WGS sequence"/>
</dbReference>
<evidence type="ECO:0000256" key="12">
    <source>
        <dbReference type="ARBA" id="ARBA00023277"/>
    </source>
</evidence>
<dbReference type="OrthoDB" id="9778803at2"/>
<dbReference type="AlphaFoldDB" id="A0A1M6IQC4"/>
<dbReference type="EMBL" id="FQZV01000022">
    <property type="protein sequence ID" value="SHJ36651.1"/>
    <property type="molecule type" value="Genomic_DNA"/>
</dbReference>
<feature type="region of interest" description="Important for the catalytic mechanism of both phosphorylation and dephosphorylation" evidence="14">
    <location>
        <begin position="199"/>
        <end position="208"/>
    </location>
</feature>
<dbReference type="GO" id="GO:0005524">
    <property type="term" value="F:ATP binding"/>
    <property type="evidence" value="ECO:0007669"/>
    <property type="project" value="UniProtKB-UniRule"/>
</dbReference>
<evidence type="ECO:0000256" key="8">
    <source>
        <dbReference type="ARBA" id="ARBA00022777"/>
    </source>
</evidence>
<name>A0A1M6IQC4_9FIRM</name>
<comment type="catalytic activity">
    <reaction evidence="1 14">
        <text>[HPr protein]-L-serine + ATP = [HPr protein]-O-phospho-L-serine + ADP + H(+)</text>
        <dbReference type="Rhea" id="RHEA:46600"/>
        <dbReference type="Rhea" id="RHEA-COMP:11602"/>
        <dbReference type="Rhea" id="RHEA-COMP:11603"/>
        <dbReference type="ChEBI" id="CHEBI:15378"/>
        <dbReference type="ChEBI" id="CHEBI:29999"/>
        <dbReference type="ChEBI" id="CHEBI:30616"/>
        <dbReference type="ChEBI" id="CHEBI:83421"/>
        <dbReference type="ChEBI" id="CHEBI:456216"/>
    </reaction>
</comment>
<dbReference type="RefSeq" id="WP_110941073.1">
    <property type="nucleotide sequence ID" value="NZ_FQZV01000022.1"/>
</dbReference>
<dbReference type="SUPFAM" id="SSF53795">
    <property type="entry name" value="PEP carboxykinase-like"/>
    <property type="match status" value="1"/>
</dbReference>
<organism evidence="17 18">
    <name type="scientific">Geosporobacter subterraneus DSM 17957</name>
    <dbReference type="NCBI Taxonomy" id="1121919"/>
    <lineage>
        <taxon>Bacteria</taxon>
        <taxon>Bacillati</taxon>
        <taxon>Bacillota</taxon>
        <taxon>Clostridia</taxon>
        <taxon>Peptostreptococcales</taxon>
        <taxon>Thermotaleaceae</taxon>
        <taxon>Geosporobacter</taxon>
    </lineage>
</organism>
<evidence type="ECO:0000259" key="16">
    <source>
        <dbReference type="Pfam" id="PF07475"/>
    </source>
</evidence>
<feature type="active site" evidence="14">
    <location>
        <position position="241"/>
    </location>
</feature>
<evidence type="ECO:0000256" key="3">
    <source>
        <dbReference type="ARBA" id="ARBA00006883"/>
    </source>
</evidence>
<reference evidence="18" key="1">
    <citation type="submission" date="2016-11" db="EMBL/GenBank/DDBJ databases">
        <authorList>
            <person name="Varghese N."/>
            <person name="Submissions S."/>
        </authorList>
    </citation>
    <scope>NUCLEOTIDE SEQUENCE [LARGE SCALE GENOMIC DNA]</scope>
    <source>
        <strain evidence="18">DSM 17957</strain>
    </source>
</reference>
<feature type="active site" evidence="14">
    <location>
        <position position="136"/>
    </location>
</feature>
<keyword evidence="4 14" id="KW-0723">Serine/threonine-protein kinase</keyword>
<evidence type="ECO:0000256" key="13">
    <source>
        <dbReference type="ARBA" id="ARBA00047657"/>
    </source>
</evidence>
<comment type="function">
    <text evidence="14">Catalyzes the ATP- as well as the pyrophosphate-dependent phosphorylation of a specific serine residue in HPr, a phosphocarrier protein of the phosphoenolpyruvate-dependent sugar phosphotransferase system (PTS). HprK/P also catalyzes the pyrophosphate-producing, inorganic phosphate-dependent dephosphorylation (phosphorolysis) of seryl-phosphorylated HPr (P-Ser-HPr). The two antagonistic activities of HprK/P are regulated by several intracellular metabolites, which change their concentration in response to the absence or presence of rapidly metabolisable carbon sources (glucose, fructose, etc.) in the growth medium. Therefore, by controlling the phosphorylation state of HPr, HPrK/P is a sensor enzyme that plays a major role in the regulation of carbon metabolism and sugar transport: it mediates carbon catabolite repression (CCR), and regulates PTS-catalyzed carbohydrate uptake and inducer exclusion.</text>
</comment>
<gene>
    <name evidence="14" type="primary">hprK</name>
    <name evidence="17" type="ORF">SAMN02745975_01926</name>
</gene>
<evidence type="ECO:0000256" key="9">
    <source>
        <dbReference type="ARBA" id="ARBA00022840"/>
    </source>
</evidence>
<keyword evidence="12 14" id="KW-0119">Carbohydrate metabolism</keyword>
<feature type="region of interest" description="Important for the catalytic mechanism of dephosphorylation" evidence="14">
    <location>
        <begin position="262"/>
        <end position="267"/>
    </location>
</feature>
<feature type="binding site" evidence="14">
    <location>
        <position position="200"/>
    </location>
    <ligand>
        <name>Mg(2+)</name>
        <dbReference type="ChEBI" id="CHEBI:18420"/>
    </ligand>
</feature>
<evidence type="ECO:0000256" key="6">
    <source>
        <dbReference type="ARBA" id="ARBA00022723"/>
    </source>
</evidence>
<evidence type="ECO:0000256" key="4">
    <source>
        <dbReference type="ARBA" id="ARBA00022527"/>
    </source>
</evidence>
<protein>
    <recommendedName>
        <fullName evidence="14">HPr kinase/phosphorylase</fullName>
        <shortName evidence="14">HPrK/P</shortName>
        <ecNumber evidence="14">2.7.11.-</ecNumber>
        <ecNumber evidence="14">2.7.4.-</ecNumber>
    </recommendedName>
    <alternativeName>
        <fullName evidence="14">HPr(Ser) kinase/phosphorylase</fullName>
    </alternativeName>
</protein>
<feature type="binding site" evidence="14">
    <location>
        <begin position="151"/>
        <end position="158"/>
    </location>
    <ligand>
        <name>ATP</name>
        <dbReference type="ChEBI" id="CHEBI:30616"/>
    </ligand>
</feature>
<evidence type="ECO:0000256" key="11">
    <source>
        <dbReference type="ARBA" id="ARBA00023268"/>
    </source>
</evidence>
<dbReference type="InterPro" id="IPR011104">
    <property type="entry name" value="Hpr_kin/Pase_C"/>
</dbReference>
<keyword evidence="18" id="KW-1185">Reference proteome</keyword>
<feature type="domain" description="HPr kinase/phosphorylase C-terminal" evidence="16">
    <location>
        <begin position="128"/>
        <end position="296"/>
    </location>
</feature>
<dbReference type="HAMAP" id="MF_01249">
    <property type="entry name" value="HPr_kinase"/>
    <property type="match status" value="1"/>
</dbReference>
<keyword evidence="8 14" id="KW-0418">Kinase</keyword>
<dbReference type="GO" id="GO:0004712">
    <property type="term" value="F:protein serine/threonine/tyrosine kinase activity"/>
    <property type="evidence" value="ECO:0007669"/>
    <property type="project" value="UniProtKB-UniRule"/>
</dbReference>
<dbReference type="CDD" id="cd01918">
    <property type="entry name" value="HprK_C"/>
    <property type="match status" value="1"/>
</dbReference>
<dbReference type="GO" id="GO:0006109">
    <property type="term" value="P:regulation of carbohydrate metabolic process"/>
    <property type="evidence" value="ECO:0007669"/>
    <property type="project" value="UniProtKB-UniRule"/>
</dbReference>
<evidence type="ECO:0000256" key="7">
    <source>
        <dbReference type="ARBA" id="ARBA00022741"/>
    </source>
</evidence>
<feature type="binding site" evidence="14">
    <location>
        <position position="158"/>
    </location>
    <ligand>
        <name>Mg(2+)</name>
        <dbReference type="ChEBI" id="CHEBI:18420"/>
    </ligand>
</feature>
<dbReference type="GO" id="GO:0004674">
    <property type="term" value="F:protein serine/threonine kinase activity"/>
    <property type="evidence" value="ECO:0007669"/>
    <property type="project" value="UniProtKB-KW"/>
</dbReference>
<keyword evidence="7 14" id="KW-0547">Nucleotide-binding</keyword>
<comment type="miscellaneous">
    <text evidence="14">Both phosphorylation and phosphorolysis are carried out by the same active site and suggest a common mechanism for both reactions.</text>
</comment>
<accession>A0A1M6IQC4</accession>
<dbReference type="Pfam" id="PF07475">
    <property type="entry name" value="Hpr_kinase_C"/>
    <property type="match status" value="1"/>
</dbReference>
<dbReference type="STRING" id="1121919.SAMN02745975_01926"/>
<evidence type="ECO:0000259" key="15">
    <source>
        <dbReference type="Pfam" id="PF02603"/>
    </source>
</evidence>
<evidence type="ECO:0000313" key="17">
    <source>
        <dbReference type="EMBL" id="SHJ36651.1"/>
    </source>
</evidence>
<dbReference type="FunFam" id="3.40.50.300:FF:000174">
    <property type="entry name" value="HPr kinase/phosphorylase"/>
    <property type="match status" value="1"/>
</dbReference>
<evidence type="ECO:0000256" key="1">
    <source>
        <dbReference type="ARBA" id="ARBA00001120"/>
    </source>
</evidence>
<dbReference type="PANTHER" id="PTHR30305">
    <property type="entry name" value="PROTEIN YJDM-RELATED"/>
    <property type="match status" value="1"/>
</dbReference>
<comment type="domain">
    <text evidence="14">The Walker A ATP-binding motif also binds Pi and PPi.</text>
</comment>
<comment type="catalytic activity">
    <reaction evidence="13 14">
        <text>[HPr protein]-O-phospho-L-serine + phosphate + H(+) = [HPr protein]-L-serine + diphosphate</text>
        <dbReference type="Rhea" id="RHEA:46604"/>
        <dbReference type="Rhea" id="RHEA-COMP:11602"/>
        <dbReference type="Rhea" id="RHEA-COMP:11603"/>
        <dbReference type="ChEBI" id="CHEBI:15378"/>
        <dbReference type="ChEBI" id="CHEBI:29999"/>
        <dbReference type="ChEBI" id="CHEBI:33019"/>
        <dbReference type="ChEBI" id="CHEBI:43474"/>
        <dbReference type="ChEBI" id="CHEBI:83421"/>
    </reaction>
</comment>
<evidence type="ECO:0000256" key="2">
    <source>
        <dbReference type="ARBA" id="ARBA00001946"/>
    </source>
</evidence>
<dbReference type="InterPro" id="IPR003755">
    <property type="entry name" value="HPr(Ser)_kin/Pase"/>
</dbReference>
<dbReference type="EC" id="2.7.4.-" evidence="14"/>
<dbReference type="SUPFAM" id="SSF75138">
    <property type="entry name" value="HprK N-terminal domain-like"/>
    <property type="match status" value="1"/>
</dbReference>
<comment type="similarity">
    <text evidence="3 14">Belongs to the HPrK/P family.</text>
</comment>
<evidence type="ECO:0000256" key="5">
    <source>
        <dbReference type="ARBA" id="ARBA00022679"/>
    </source>
</evidence>
<evidence type="ECO:0000256" key="10">
    <source>
        <dbReference type="ARBA" id="ARBA00022842"/>
    </source>
</evidence>
<evidence type="ECO:0000256" key="14">
    <source>
        <dbReference type="HAMAP-Rule" id="MF_01249"/>
    </source>
</evidence>
<dbReference type="Pfam" id="PF02603">
    <property type="entry name" value="Hpr_kinase_N"/>
    <property type="match status" value="1"/>
</dbReference>
<feature type="active site" evidence="14">
    <location>
        <position position="157"/>
    </location>
</feature>
<keyword evidence="9 14" id="KW-0067">ATP-binding</keyword>
<dbReference type="GO" id="GO:0000155">
    <property type="term" value="F:phosphorelay sensor kinase activity"/>
    <property type="evidence" value="ECO:0007669"/>
    <property type="project" value="InterPro"/>
</dbReference>
<keyword evidence="6 14" id="KW-0479">Metal-binding</keyword>
<dbReference type="PANTHER" id="PTHR30305:SF1">
    <property type="entry name" value="HPR KINASE_PHOSPHORYLASE"/>
    <property type="match status" value="1"/>
</dbReference>
<proteinExistence type="inferred from homology"/>
<dbReference type="InterPro" id="IPR011126">
    <property type="entry name" value="Hpr_kin/Pase_Hpr_N"/>
</dbReference>
<dbReference type="Gene3D" id="3.40.1390.20">
    <property type="entry name" value="HprK N-terminal domain-like"/>
    <property type="match status" value="1"/>
</dbReference>
<dbReference type="Gene3D" id="3.40.50.300">
    <property type="entry name" value="P-loop containing nucleotide triphosphate hydrolases"/>
    <property type="match status" value="1"/>
</dbReference>
<feature type="active site" description="Proton acceptor; for phosphorylation activity. Proton donor; for dephosphorylation activity" evidence="14">
    <location>
        <position position="175"/>
    </location>
</feature>
<feature type="domain" description="HPr(Ser) kinase/phosphorylase N-terminal" evidence="15">
    <location>
        <begin position="3"/>
        <end position="125"/>
    </location>
</feature>
<keyword evidence="11 14" id="KW-0511">Multifunctional enzyme</keyword>
<comment type="cofactor">
    <cofactor evidence="2 14">
        <name>Mg(2+)</name>
        <dbReference type="ChEBI" id="CHEBI:18420"/>
    </cofactor>
</comment>
<keyword evidence="5 14" id="KW-0808">Transferase</keyword>
<keyword evidence="10 14" id="KW-0460">Magnesium</keyword>
<dbReference type="GO" id="GO:0000287">
    <property type="term" value="F:magnesium ion binding"/>
    <property type="evidence" value="ECO:0007669"/>
    <property type="project" value="UniProtKB-UniRule"/>
</dbReference>
<dbReference type="EC" id="2.7.11.-" evidence="14"/>
<dbReference type="InterPro" id="IPR027417">
    <property type="entry name" value="P-loop_NTPase"/>
</dbReference>
<dbReference type="InterPro" id="IPR028979">
    <property type="entry name" value="Ser_kin/Pase_Hpr-like_N_sf"/>
</dbReference>
<comment type="subunit">
    <text evidence="14">Homohexamer.</text>
</comment>